<proteinExistence type="predicted"/>
<accession>A0AC34G5A8</accession>
<sequence>MSLEAEVKFAFEFLSLLNASEVSKVYSPVSLLHSLSMIYLGANNETAIQISNVIGKDNKSSGRENTKTTRKRLHLSDDHNDDELINIIIANKLFISSEVSALRTYQQIIKNEYNAEFEKLNFEDTVTSAKKINNFVCDATKGVIKEIVTSADLDSSMVAAIINAVYFQGFWEKPFENRRKRIFYSNLFRKIEMMTTSPKNGDWNFRVGNEWTALGIPYKNRITWMFIVLPEKKDGLSDLVAKMNFEFFKNVTTRQLSGKLGVTIPIIETTTELELPKYLSKLGIIDAFNDRCDLTNMFEGCKKHKIGKAIHKAVIKAR</sequence>
<reference evidence="2" key="1">
    <citation type="submission" date="2022-11" db="UniProtKB">
        <authorList>
            <consortium name="WormBaseParasite"/>
        </authorList>
    </citation>
    <scope>IDENTIFICATION</scope>
</reference>
<name>A0AC34G5A8_9BILA</name>
<evidence type="ECO:0000313" key="1">
    <source>
        <dbReference type="Proteomes" id="UP000887579"/>
    </source>
</evidence>
<organism evidence="1 2">
    <name type="scientific">Panagrolaimus sp. ES5</name>
    <dbReference type="NCBI Taxonomy" id="591445"/>
    <lineage>
        <taxon>Eukaryota</taxon>
        <taxon>Metazoa</taxon>
        <taxon>Ecdysozoa</taxon>
        <taxon>Nematoda</taxon>
        <taxon>Chromadorea</taxon>
        <taxon>Rhabditida</taxon>
        <taxon>Tylenchina</taxon>
        <taxon>Panagrolaimomorpha</taxon>
        <taxon>Panagrolaimoidea</taxon>
        <taxon>Panagrolaimidae</taxon>
        <taxon>Panagrolaimus</taxon>
    </lineage>
</organism>
<evidence type="ECO:0000313" key="2">
    <source>
        <dbReference type="WBParaSite" id="ES5_v2.g24826.t1"/>
    </source>
</evidence>
<protein>
    <submittedName>
        <fullName evidence="2">Serpin domain-containing protein</fullName>
    </submittedName>
</protein>
<dbReference type="Proteomes" id="UP000887579">
    <property type="component" value="Unplaced"/>
</dbReference>
<dbReference type="WBParaSite" id="ES5_v2.g24826.t1">
    <property type="protein sequence ID" value="ES5_v2.g24826.t1"/>
    <property type="gene ID" value="ES5_v2.g24826"/>
</dbReference>